<comment type="caution">
    <text evidence="1">The sequence shown here is derived from an EMBL/GenBank/DDBJ whole genome shotgun (WGS) entry which is preliminary data.</text>
</comment>
<protein>
    <submittedName>
        <fullName evidence="1">Uncharacterized protein</fullName>
    </submittedName>
</protein>
<reference evidence="1 2" key="1">
    <citation type="submission" date="2019-03" db="EMBL/GenBank/DDBJ databases">
        <title>Single cell metagenomics reveals metabolic interactions within the superorganism composed of flagellate Streblomastix strix and complex community of Bacteroidetes bacteria on its surface.</title>
        <authorList>
            <person name="Treitli S.C."/>
            <person name="Kolisko M."/>
            <person name="Husnik F."/>
            <person name="Keeling P."/>
            <person name="Hampl V."/>
        </authorList>
    </citation>
    <scope>NUCLEOTIDE SEQUENCE [LARGE SCALE GENOMIC DNA]</scope>
    <source>
        <strain evidence="1">ST1C</strain>
    </source>
</reference>
<proteinExistence type="predicted"/>
<feature type="non-terminal residue" evidence="1">
    <location>
        <position position="1"/>
    </location>
</feature>
<evidence type="ECO:0000313" key="2">
    <source>
        <dbReference type="Proteomes" id="UP000324800"/>
    </source>
</evidence>
<organism evidence="1 2">
    <name type="scientific">Streblomastix strix</name>
    <dbReference type="NCBI Taxonomy" id="222440"/>
    <lineage>
        <taxon>Eukaryota</taxon>
        <taxon>Metamonada</taxon>
        <taxon>Preaxostyla</taxon>
        <taxon>Oxymonadida</taxon>
        <taxon>Streblomastigidae</taxon>
        <taxon>Streblomastix</taxon>
    </lineage>
</organism>
<dbReference type="EMBL" id="SNRW01015550">
    <property type="protein sequence ID" value="KAA6370273.1"/>
    <property type="molecule type" value="Genomic_DNA"/>
</dbReference>
<sequence>FYDTIGEIFPVQSGAASEDEANEAFLRTEERRINTQRKKGLGLMRRDGVGLDPRDLYDDQMLIELFNQKTFVLNNENLQGLQLVNSNCRGLYFASKTNVKVIKTELIAFISTNVMSIRANLQLKMNQEQSFDGNAGYE</sequence>
<dbReference type="Proteomes" id="UP000324800">
    <property type="component" value="Unassembled WGS sequence"/>
</dbReference>
<gene>
    <name evidence="1" type="ORF">EZS28_034199</name>
</gene>
<accession>A0A5J4UJ82</accession>
<evidence type="ECO:0000313" key="1">
    <source>
        <dbReference type="EMBL" id="KAA6370273.1"/>
    </source>
</evidence>
<name>A0A5J4UJ82_9EUKA</name>
<dbReference type="AlphaFoldDB" id="A0A5J4UJ82"/>